<dbReference type="AlphaFoldDB" id="A0AAP9N4R9"/>
<dbReference type="SUPFAM" id="SSF56672">
    <property type="entry name" value="DNA/RNA polymerases"/>
    <property type="match status" value="1"/>
</dbReference>
<dbReference type="EMBL" id="CP050951">
    <property type="protein sequence ID" value="QJQ12826.1"/>
    <property type="molecule type" value="Genomic_DNA"/>
</dbReference>
<protein>
    <submittedName>
        <fullName evidence="1">Uncharacterized protein</fullName>
    </submittedName>
</protein>
<organism evidence="1 2">
    <name type="scientific">Pseudomonas putida</name>
    <name type="common">Arthrobacter siderocapsulatus</name>
    <dbReference type="NCBI Taxonomy" id="303"/>
    <lineage>
        <taxon>Bacteria</taxon>
        <taxon>Pseudomonadati</taxon>
        <taxon>Pseudomonadota</taxon>
        <taxon>Gammaproteobacteria</taxon>
        <taxon>Pseudomonadales</taxon>
        <taxon>Pseudomonadaceae</taxon>
        <taxon>Pseudomonas</taxon>
    </lineage>
</organism>
<gene>
    <name evidence="1" type="ORF">A3L25_026720</name>
</gene>
<dbReference type="Proteomes" id="UP000076857">
    <property type="component" value="Chromosome"/>
</dbReference>
<sequence>MLRSPTQTTIMPNDIICGKLDNRSDLGSISIHATKKYRLRGRDITKIRQTATLPVSVEKSSAWFNGRTWELNAFLAMAASKGVHRLCVLTSREYLEIVVPASGYGIQIDVLETKFPIFPDIKFNPSLRANYDVLTKHLRKLDQLRIRSSSLSKHLSRHHLRAVLKKIRHKNDYDRNFLFAFKDGYQEVFKLKENRPDRAIIALDFNSMYLECMKGKFCNPASIEYKSFLGQPIDSKNLANGLYRVRLMGAQQSFLLDHHPFRYKRLGKSYFFQLSYGDNIETLLHKDEVEYYVDFFDSIEIIEGLYSEDTIEHPLLRTGLNLYSQRIYHRRRGDRVKENLCKASIQHMHSATNQNRFSKQSFESMGKVREFLSTEFSMNLDSISSEKVIDFLTRHKYFGLTPTPQGYQLSYLDAGASDTLFSLSSQVVAAARLKMVKTIERLINHKGVELCYINIDSIHISIQRDAIDEFFKSNHDLISDQLGAMKVEAIADQGYWFDVGRYWLKKNNEVVLFKNKGLNHKAANNPFVCRRKISSFVEAPTFSHLHTYIMKIENSFTYHKRLKHITTNESRYIRFGYDEIKDIDTANLTEAHEQMSSMEGKIELFQLISKKEQALNKDR</sequence>
<reference evidence="1 2" key="2">
    <citation type="submission" date="2020-04" db="EMBL/GenBank/DDBJ databases">
        <title>Complete genome sequence of Pseudomonas putida strain JQ581.</title>
        <authorList>
            <person name="Mu Y."/>
        </authorList>
    </citation>
    <scope>NUCLEOTIDE SEQUENCE [LARGE SCALE GENOMIC DNA]</scope>
    <source>
        <strain evidence="1 2">JQ581</strain>
    </source>
</reference>
<dbReference type="Gene3D" id="3.90.1600.10">
    <property type="entry name" value="Palm domain of DNA polymerase"/>
    <property type="match status" value="1"/>
</dbReference>
<evidence type="ECO:0000313" key="2">
    <source>
        <dbReference type="Proteomes" id="UP000076857"/>
    </source>
</evidence>
<reference evidence="1 2" key="1">
    <citation type="submission" date="2016-04" db="EMBL/GenBank/DDBJ databases">
        <authorList>
            <person name="Qiu J."/>
        </authorList>
    </citation>
    <scope>NUCLEOTIDE SEQUENCE [LARGE SCALE GENOMIC DNA]</scope>
    <source>
        <strain evidence="1 2">JQ581</strain>
    </source>
</reference>
<proteinExistence type="predicted"/>
<name>A0AAP9N4R9_PSEPU</name>
<dbReference type="InterPro" id="IPR043502">
    <property type="entry name" value="DNA/RNA_pol_sf"/>
</dbReference>
<accession>A0AAP9N4R9</accession>
<evidence type="ECO:0000313" key="1">
    <source>
        <dbReference type="EMBL" id="QJQ12826.1"/>
    </source>
</evidence>
<dbReference type="RefSeq" id="WP_155737814.1">
    <property type="nucleotide sequence ID" value="NZ_CP050951.1"/>
</dbReference>
<dbReference type="InterPro" id="IPR023211">
    <property type="entry name" value="DNA_pol_palm_dom_sf"/>
</dbReference>